<feature type="region of interest" description="Disordered" evidence="1">
    <location>
        <begin position="50"/>
        <end position="100"/>
    </location>
</feature>
<feature type="compositionally biased region" description="Polar residues" evidence="1">
    <location>
        <begin position="85"/>
        <end position="100"/>
    </location>
</feature>
<feature type="compositionally biased region" description="Polar residues" evidence="1">
    <location>
        <begin position="22"/>
        <end position="32"/>
    </location>
</feature>
<dbReference type="GeneID" id="36603366"/>
<sequence>MAEGAPSSITTGWRSLTDETDSSQQTPATVSSHSCPNIFCLPISPWTKTEAHQTSTTSESSTRSSSSTTTSSTASNPSSTAASACLQQQQQGSPSKTPASTMRFNFTDACDADTPAAEDCRVTLSCDTSLGLYPTCSERGRCECLSRECFRKSMCEDLRQCRDYDEAVCMKENSSSTSIGVCGCRPRVTGCLFQESPHRCKILGQLANERLE</sequence>
<gene>
    <name evidence="2" type="ORF">BBK36DRAFT_1168965</name>
</gene>
<dbReference type="AlphaFoldDB" id="A0A2T4BAW9"/>
<reference evidence="3" key="1">
    <citation type="submission" date="2016-07" db="EMBL/GenBank/DDBJ databases">
        <title>Multiple horizontal gene transfer events from other fungi enriched the ability of initially mycotrophic Trichoderma (Ascomycota) to feed on dead plant biomass.</title>
        <authorList>
            <consortium name="DOE Joint Genome Institute"/>
            <person name="Atanasova L."/>
            <person name="Chenthamara K."/>
            <person name="Zhang J."/>
            <person name="Grujic M."/>
            <person name="Henrissat B."/>
            <person name="Kuo A."/>
            <person name="Aerts A."/>
            <person name="Salamov A."/>
            <person name="Lipzen A."/>
            <person name="Labutti K."/>
            <person name="Barry K."/>
            <person name="Miao Y."/>
            <person name="Rahimi M.J."/>
            <person name="Shen Q."/>
            <person name="Grigoriev I.V."/>
            <person name="Kubicek C.P."/>
            <person name="Druzhinina I.S."/>
        </authorList>
    </citation>
    <scope>NUCLEOTIDE SEQUENCE [LARGE SCALE GENOMIC DNA]</scope>
    <source>
        <strain evidence="3">TUCIM 6016</strain>
    </source>
</reference>
<feature type="region of interest" description="Disordered" evidence="1">
    <location>
        <begin position="1"/>
        <end position="32"/>
    </location>
</feature>
<proteinExistence type="predicted"/>
<dbReference type="RefSeq" id="XP_024749679.1">
    <property type="nucleotide sequence ID" value="XM_024895248.1"/>
</dbReference>
<organism evidence="2 3">
    <name type="scientific">Trichoderma citrinoviride</name>
    <dbReference type="NCBI Taxonomy" id="58853"/>
    <lineage>
        <taxon>Eukaryota</taxon>
        <taxon>Fungi</taxon>
        <taxon>Dikarya</taxon>
        <taxon>Ascomycota</taxon>
        <taxon>Pezizomycotina</taxon>
        <taxon>Sordariomycetes</taxon>
        <taxon>Hypocreomycetidae</taxon>
        <taxon>Hypocreales</taxon>
        <taxon>Hypocreaceae</taxon>
        <taxon>Trichoderma</taxon>
    </lineage>
</organism>
<evidence type="ECO:0000313" key="2">
    <source>
        <dbReference type="EMBL" id="PTB66359.1"/>
    </source>
</evidence>
<protein>
    <submittedName>
        <fullName evidence="2">Uncharacterized protein</fullName>
    </submittedName>
</protein>
<dbReference type="Proteomes" id="UP000241546">
    <property type="component" value="Unassembled WGS sequence"/>
</dbReference>
<accession>A0A2T4BAW9</accession>
<name>A0A2T4BAW9_9HYPO</name>
<dbReference type="EMBL" id="KZ680213">
    <property type="protein sequence ID" value="PTB66359.1"/>
    <property type="molecule type" value="Genomic_DNA"/>
</dbReference>
<feature type="compositionally biased region" description="Low complexity" evidence="1">
    <location>
        <begin position="54"/>
        <end position="84"/>
    </location>
</feature>
<dbReference type="OrthoDB" id="4899536at2759"/>
<evidence type="ECO:0000313" key="3">
    <source>
        <dbReference type="Proteomes" id="UP000241546"/>
    </source>
</evidence>
<evidence type="ECO:0000256" key="1">
    <source>
        <dbReference type="SAM" id="MobiDB-lite"/>
    </source>
</evidence>
<keyword evidence="3" id="KW-1185">Reference proteome</keyword>